<feature type="compositionally biased region" description="Pro residues" evidence="1">
    <location>
        <begin position="1244"/>
        <end position="1256"/>
    </location>
</feature>
<sequence length="1323" mass="147112">MQTRSHKATDLVALSNEELGRLERRRRTNSEPAEMNMNVLPEGANQEGNNLPPPVLPEGGNNPQNVLPAVAGPIGLQLGPVDPRAVVPNGPPPGPVDPVAAAHPARTLGEQDTPDRFYANRSVLRPPNPTRQDYEINKGDFSTNTVVQATSLIENLARSNSDHAPEYDRSLKVKAVENDALKDLTQKVNLLLAREQQTIKALEETFDEDDDQEEVNYIGGQGGYRGFNPNYRNHPNLSYRSNNVENPQDMVYPPRQQGNLNKPSTFANYPPKPAVPQENKLETMMYSLIESHKKSASEINAKIDGMYGDLNGKFTTLASRVDSLDKRVSTMASSFKGKEACNAVMAHSGANTSFHSDSPYPRVPKAKIDETKYNRFKEIMSELIKEVTLSEALDELPFLKKICRDVLNGTEDPAEVDAYLAKQKEASTLKLVKVEKQEDPGKFVVPCSIDGEVFANSLCDSGSSVNVMSMATVRRLDLQGMETSQCSLKFANASTTTPQGFIGDVEVRVGNHLVPTDFHVVEMSGGSETPLILGRAFLTTVGAVFDLDEPKMTFTKIDKNVAYYPVLEAARLGSCYAEVSMVAMKRTPRIRVNRQWPYQMVKRNCNCNPACFTPDENQEEISDEIHPHDLNMFEMRVRMVPERLSFKEAWTNYVGLQKCFWKSREPLYVIEAHFYRAREKATERRCLLKVKDLGCFVVPCAINGVSVNNCLCDSGAGTSVIPTTIASRCGITKCSPSTTKLYMADESVVIPRGELRNEIVRIGDVDVPTDFQVVDVPGKRQQVILGRAFLTTVGAVMDVPNRRVCFANVDKEVFYHTTPRESALRPQMAPRQRRSGKEPATREREWSSTDHKNTTTLRTCKFEPTRFLDTDVLEAMGILDDVTAFLRNAGFGSFPAKRWPLFPDAAAEFLATVELHYPTDPLDATDGFISFFLAKRPFDITLSQLCNLYAFPRREKTKFDGVTDASEFWQTFGSGDYVSRGAKQALIRNPVLRLAVRFISSTIFARAEMGTLQLPELSMCFYGLHPFITDPASANYNKTHRVNFAALLCQEFIQVRNNALRSSKKVITIGSMVTPIVAFCGFSVTRPLPENKARYIDREHLYASEILIRHSLVYRFQGQDGIYRYIRLPRIDLTSLAIPGNIGFYPPAGVLCERPIPPKTSGVRRAARARQPDEAGPSEPPASQPPPFQTYSGQVPPFEIDLSAYTATEPSTEFERWVCDTTKKNNTLLTKIASWLCCVAPPPSPSPRMPIPPPSSVPEHAAGPSGEAPIGESIPAFRAADDEEDFPTWLSSPSHETSETSVQDDFRIRTRRGPGVFDSPPSP</sequence>
<accession>A0A8S2AV43</accession>
<protein>
    <recommendedName>
        <fullName evidence="2">Arabidopsis retrotransposon Orf1 C-terminal domain-containing protein</fullName>
    </recommendedName>
</protein>
<evidence type="ECO:0000259" key="2">
    <source>
        <dbReference type="Pfam" id="PF03078"/>
    </source>
</evidence>
<dbReference type="EMBL" id="LR999458">
    <property type="protein sequence ID" value="CAE6213260.1"/>
    <property type="molecule type" value="Genomic_DNA"/>
</dbReference>
<feature type="domain" description="Arabidopsis retrotransposon Orf1 C-terminal" evidence="2">
    <location>
        <begin position="843"/>
        <end position="1168"/>
    </location>
</feature>
<feature type="region of interest" description="Disordered" evidence="1">
    <location>
        <begin position="1244"/>
        <end position="1323"/>
    </location>
</feature>
<feature type="compositionally biased region" description="Basic and acidic residues" evidence="1">
    <location>
        <begin position="835"/>
        <end position="851"/>
    </location>
</feature>
<evidence type="ECO:0000256" key="1">
    <source>
        <dbReference type="SAM" id="MobiDB-lite"/>
    </source>
</evidence>
<dbReference type="Pfam" id="PF13650">
    <property type="entry name" value="Asp_protease_2"/>
    <property type="match status" value="1"/>
</dbReference>
<reference evidence="3" key="1">
    <citation type="submission" date="2021-01" db="EMBL/GenBank/DDBJ databases">
        <authorList>
            <person name="Bezrukov I."/>
        </authorList>
    </citation>
    <scope>NUCLEOTIDE SEQUENCE</scope>
</reference>
<name>A0A8S2AV43_ARAAE</name>
<dbReference type="Pfam" id="PF03078">
    <property type="entry name" value="ATHILA"/>
    <property type="match status" value="1"/>
</dbReference>
<dbReference type="PANTHER" id="PTHR33067:SF31">
    <property type="entry name" value="RNA-DIRECTED DNA POLYMERASE"/>
    <property type="match status" value="1"/>
</dbReference>
<feature type="compositionally biased region" description="Pro residues" evidence="1">
    <location>
        <begin position="1178"/>
        <end position="1188"/>
    </location>
</feature>
<dbReference type="SUPFAM" id="SSF50630">
    <property type="entry name" value="Acid proteases"/>
    <property type="match status" value="2"/>
</dbReference>
<dbReference type="InterPro" id="IPR004312">
    <property type="entry name" value="ATHILA_Orf1_C"/>
</dbReference>
<dbReference type="Proteomes" id="UP000682877">
    <property type="component" value="Chromosome 8"/>
</dbReference>
<keyword evidence="4" id="KW-1185">Reference proteome</keyword>
<feature type="region of interest" description="Disordered" evidence="1">
    <location>
        <begin position="1161"/>
        <end position="1193"/>
    </location>
</feature>
<proteinExistence type="predicted"/>
<feature type="region of interest" description="Disordered" evidence="1">
    <location>
        <begin position="820"/>
        <end position="851"/>
    </location>
</feature>
<dbReference type="InterPro" id="IPR021109">
    <property type="entry name" value="Peptidase_aspartic_dom_sf"/>
</dbReference>
<organism evidence="3 4">
    <name type="scientific">Arabidopsis arenosa</name>
    <name type="common">Sand rock-cress</name>
    <name type="synonym">Cardaminopsis arenosa</name>
    <dbReference type="NCBI Taxonomy" id="38785"/>
    <lineage>
        <taxon>Eukaryota</taxon>
        <taxon>Viridiplantae</taxon>
        <taxon>Streptophyta</taxon>
        <taxon>Embryophyta</taxon>
        <taxon>Tracheophyta</taxon>
        <taxon>Spermatophyta</taxon>
        <taxon>Magnoliopsida</taxon>
        <taxon>eudicotyledons</taxon>
        <taxon>Gunneridae</taxon>
        <taxon>Pentapetalae</taxon>
        <taxon>rosids</taxon>
        <taxon>malvids</taxon>
        <taxon>Brassicales</taxon>
        <taxon>Brassicaceae</taxon>
        <taxon>Camelineae</taxon>
        <taxon>Arabidopsis</taxon>
    </lineage>
</organism>
<evidence type="ECO:0000313" key="3">
    <source>
        <dbReference type="EMBL" id="CAE6213260.1"/>
    </source>
</evidence>
<feature type="compositionally biased region" description="Polar residues" evidence="1">
    <location>
        <begin position="1289"/>
        <end position="1303"/>
    </location>
</feature>
<dbReference type="PANTHER" id="PTHR33067">
    <property type="entry name" value="RNA-DIRECTED DNA POLYMERASE-RELATED"/>
    <property type="match status" value="1"/>
</dbReference>
<dbReference type="Pfam" id="PF13975">
    <property type="entry name" value="gag-asp_proteas"/>
    <property type="match status" value="1"/>
</dbReference>
<dbReference type="CDD" id="cd00303">
    <property type="entry name" value="retropepsin_like"/>
    <property type="match status" value="2"/>
</dbReference>
<evidence type="ECO:0000313" key="4">
    <source>
        <dbReference type="Proteomes" id="UP000682877"/>
    </source>
</evidence>
<feature type="region of interest" description="Disordered" evidence="1">
    <location>
        <begin position="1"/>
        <end position="51"/>
    </location>
</feature>
<gene>
    <name evidence="3" type="ORF">AARE701A_LOCUS20237</name>
</gene>
<dbReference type="Gene3D" id="2.40.70.10">
    <property type="entry name" value="Acid Proteases"/>
    <property type="match status" value="2"/>
</dbReference>